<reference evidence="1 2" key="1">
    <citation type="submission" date="2016-10" db="EMBL/GenBank/DDBJ databases">
        <authorList>
            <person name="de Groot N.N."/>
        </authorList>
    </citation>
    <scope>NUCLEOTIDE SEQUENCE [LARGE SCALE GENOMIC DNA]</scope>
    <source>
        <strain evidence="1 2">CPCC 201354</strain>
    </source>
</reference>
<evidence type="ECO:0008006" key="3">
    <source>
        <dbReference type="Google" id="ProtNLM"/>
    </source>
</evidence>
<dbReference type="AlphaFoldDB" id="A0A1G7SCT9"/>
<evidence type="ECO:0000313" key="1">
    <source>
        <dbReference type="EMBL" id="SDG20259.1"/>
    </source>
</evidence>
<dbReference type="STRING" id="504805.SAMN05421505_102238"/>
<dbReference type="EMBL" id="FNCN01000002">
    <property type="protein sequence ID" value="SDG20259.1"/>
    <property type="molecule type" value="Genomic_DNA"/>
</dbReference>
<protein>
    <recommendedName>
        <fullName evidence="3">HNH endonuclease</fullName>
    </recommendedName>
</protein>
<sequence>MIRLSRPVLPEGLGRRLGVHTDRLRTALSGCPADGTAKARTSWKSAKSTRKELTGVLSGMAAGISRCMYCGDNLGTDIDHFEPLIEVPLRLA</sequence>
<keyword evidence="2" id="KW-1185">Reference proteome</keyword>
<proteinExistence type="predicted"/>
<gene>
    <name evidence="1" type="ORF">SAMN05421505_102238</name>
</gene>
<accession>A0A1G7SCT9</accession>
<organism evidence="1 2">
    <name type="scientific">Sinosporangium album</name>
    <dbReference type="NCBI Taxonomy" id="504805"/>
    <lineage>
        <taxon>Bacteria</taxon>
        <taxon>Bacillati</taxon>
        <taxon>Actinomycetota</taxon>
        <taxon>Actinomycetes</taxon>
        <taxon>Streptosporangiales</taxon>
        <taxon>Streptosporangiaceae</taxon>
        <taxon>Sinosporangium</taxon>
    </lineage>
</organism>
<dbReference type="Proteomes" id="UP000198923">
    <property type="component" value="Unassembled WGS sequence"/>
</dbReference>
<evidence type="ECO:0000313" key="2">
    <source>
        <dbReference type="Proteomes" id="UP000198923"/>
    </source>
</evidence>
<name>A0A1G7SCT9_9ACTN</name>